<dbReference type="GO" id="GO:0003676">
    <property type="term" value="F:nucleic acid binding"/>
    <property type="evidence" value="ECO:0007669"/>
    <property type="project" value="InterPro"/>
</dbReference>
<dbReference type="Gene3D" id="3.30.420.10">
    <property type="entry name" value="Ribonuclease H-like superfamily/Ribonuclease H"/>
    <property type="match status" value="1"/>
</dbReference>
<evidence type="ECO:0000313" key="3">
    <source>
        <dbReference type="Proteomes" id="UP000285060"/>
    </source>
</evidence>
<reference evidence="2 3" key="1">
    <citation type="submission" date="2018-08" db="EMBL/GenBank/DDBJ databases">
        <title>Aphanomyces genome sequencing and annotation.</title>
        <authorList>
            <person name="Minardi D."/>
            <person name="Oidtmann B."/>
            <person name="Van Der Giezen M."/>
            <person name="Studholme D.J."/>
        </authorList>
    </citation>
    <scope>NUCLEOTIDE SEQUENCE [LARGE SCALE GENOMIC DNA]</scope>
    <source>
        <strain evidence="2 3">NJM0002</strain>
    </source>
</reference>
<dbReference type="VEuPathDB" id="FungiDB:H310_06646"/>
<dbReference type="InterPro" id="IPR038717">
    <property type="entry name" value="Tc1-like_DDE_dom"/>
</dbReference>
<dbReference type="Pfam" id="PF13358">
    <property type="entry name" value="DDE_3"/>
    <property type="match status" value="1"/>
</dbReference>
<protein>
    <recommendedName>
        <fullName evidence="1">Tc1-like transposase DDE domain-containing protein</fullName>
    </recommendedName>
</protein>
<gene>
    <name evidence="2" type="ORF">DYB32_010431</name>
</gene>
<dbReference type="AlphaFoldDB" id="A0A3R6YWE8"/>
<evidence type="ECO:0000259" key="1">
    <source>
        <dbReference type="Pfam" id="PF13358"/>
    </source>
</evidence>
<organism evidence="2 3">
    <name type="scientific">Aphanomyces invadans</name>
    <dbReference type="NCBI Taxonomy" id="157072"/>
    <lineage>
        <taxon>Eukaryota</taxon>
        <taxon>Sar</taxon>
        <taxon>Stramenopiles</taxon>
        <taxon>Oomycota</taxon>
        <taxon>Saprolegniomycetes</taxon>
        <taxon>Saprolegniales</taxon>
        <taxon>Verrucalvaceae</taxon>
        <taxon>Aphanomyces</taxon>
    </lineage>
</organism>
<dbReference type="EMBL" id="QUSY01003278">
    <property type="protein sequence ID" value="RHY18143.1"/>
    <property type="molecule type" value="Genomic_DNA"/>
</dbReference>
<feature type="domain" description="Tc1-like transposase DDE" evidence="1">
    <location>
        <begin position="28"/>
        <end position="152"/>
    </location>
</feature>
<name>A0A3R6YWE8_9STRA</name>
<accession>A0A3R6YWE8</accession>
<comment type="caution">
    <text evidence="2">The sequence shown here is derived from an EMBL/GenBank/DDBJ whole genome shotgun (WGS) entry which is preliminary data.</text>
</comment>
<keyword evidence="3" id="KW-1185">Reference proteome</keyword>
<dbReference type="InterPro" id="IPR036397">
    <property type="entry name" value="RNaseH_sf"/>
</dbReference>
<sequence>MNTYANNVARRTFLTTLWRLESKGKEFFYLDETNYNTWCSREYGCSVKGKRAVVKRTTSKGENVQVIARIGRGGLYVRELLRVLVQYLSLDDVVVVLDNAPCHSGVEDEFVATEFGKPTVLRLGPYSPMLNPFENVFSAFKSDVKRSLRQRRQELLTIPPNTTIKAHRGRILEEASQDALQVVTPSLCAKCFLHTRKFYEAVINLEDMQVGT</sequence>
<evidence type="ECO:0000313" key="2">
    <source>
        <dbReference type="EMBL" id="RHY18143.1"/>
    </source>
</evidence>
<proteinExistence type="predicted"/>
<dbReference type="Proteomes" id="UP000285060">
    <property type="component" value="Unassembled WGS sequence"/>
</dbReference>